<dbReference type="AlphaFoldDB" id="A0A4S8HXH1"/>
<feature type="transmembrane region" description="Helical" evidence="1">
    <location>
        <begin position="231"/>
        <end position="252"/>
    </location>
</feature>
<sequence length="484" mass="55667">MNDIRSSYIKVLPLIFLAGVVTAALQLYHDYRLFSFYPNDYNKAFIMEMPAFIVRNGLLWAGIGWVFKKWKQAAIAFSIVLLTIVVVYFLNKAAFMREYLFLRVLKSALLNPTFLPSLVFGFLCFGKRGLLYFLPLALFTFALPLLFQGSAFHNYSPYNTWYRSLKLDDLFSIQISGDRPGSLTILTYLYLIASVCMVFIIAGECFYAAAQNKSFKKIFRIDFAHNYTGPGAICLFYVLRLSINLLVIALYVYPLTYFHTAIPLIYSDQSVFMLIITIASGLLCLIAVVLYYRKFLVEYFISVRQKTSWLYWIVNIPLVGLLIFPVIVLISSSTNSEEDRGRFYFNDNLYYQKPYQILAVMIVLHLVGLLFSPAQNGSSLYWVFWSLELCLLIWYATAVTGYYLILAIGAAGFIVFLVLAYIAMHAYTREQPWSRSPLNEFNISLWLVGAFNLVNYTVLLPAFHLYKMKTIQKQDAIPVIETEQ</sequence>
<feature type="transmembrane region" description="Helical" evidence="1">
    <location>
        <begin position="272"/>
        <end position="292"/>
    </location>
</feature>
<feature type="transmembrane region" description="Helical" evidence="1">
    <location>
        <begin position="445"/>
        <end position="466"/>
    </location>
</feature>
<gene>
    <name evidence="2" type="ORF">FAM09_13325</name>
</gene>
<proteinExistence type="predicted"/>
<feature type="transmembrane region" description="Helical" evidence="1">
    <location>
        <begin position="130"/>
        <end position="147"/>
    </location>
</feature>
<feature type="transmembrane region" description="Helical" evidence="1">
    <location>
        <begin position="49"/>
        <end position="67"/>
    </location>
</feature>
<feature type="transmembrane region" description="Helical" evidence="1">
    <location>
        <begin position="379"/>
        <end position="396"/>
    </location>
</feature>
<dbReference type="EMBL" id="STFF01000003">
    <property type="protein sequence ID" value="THU39479.1"/>
    <property type="molecule type" value="Genomic_DNA"/>
</dbReference>
<keyword evidence="1" id="KW-1133">Transmembrane helix</keyword>
<dbReference type="OrthoDB" id="663122at2"/>
<dbReference type="Proteomes" id="UP000306918">
    <property type="component" value="Unassembled WGS sequence"/>
</dbReference>
<keyword evidence="1" id="KW-0472">Membrane</keyword>
<comment type="caution">
    <text evidence="2">The sequence shown here is derived from an EMBL/GenBank/DDBJ whole genome shotgun (WGS) entry which is preliminary data.</text>
</comment>
<protein>
    <submittedName>
        <fullName evidence="2">Uncharacterized protein</fullName>
    </submittedName>
</protein>
<dbReference type="RefSeq" id="WP_136577611.1">
    <property type="nucleotide sequence ID" value="NZ_STFF01000003.1"/>
</dbReference>
<feature type="transmembrane region" description="Helical" evidence="1">
    <location>
        <begin position="402"/>
        <end position="424"/>
    </location>
</feature>
<evidence type="ECO:0000313" key="3">
    <source>
        <dbReference type="Proteomes" id="UP000306918"/>
    </source>
</evidence>
<feature type="transmembrane region" description="Helical" evidence="1">
    <location>
        <begin position="74"/>
        <end position="94"/>
    </location>
</feature>
<feature type="transmembrane region" description="Helical" evidence="1">
    <location>
        <begin position="354"/>
        <end position="372"/>
    </location>
</feature>
<feature type="transmembrane region" description="Helical" evidence="1">
    <location>
        <begin position="12"/>
        <end position="29"/>
    </location>
</feature>
<reference evidence="2 3" key="1">
    <citation type="submission" date="2019-04" db="EMBL/GenBank/DDBJ databases">
        <title>Niastella caeni sp. nov., isolated from activated sludge.</title>
        <authorList>
            <person name="Sheng M."/>
        </authorList>
    </citation>
    <scope>NUCLEOTIDE SEQUENCE [LARGE SCALE GENOMIC DNA]</scope>
    <source>
        <strain evidence="2 3">HX-2-15</strain>
    </source>
</reference>
<name>A0A4S8HXH1_9BACT</name>
<feature type="transmembrane region" description="Helical" evidence="1">
    <location>
        <begin position="100"/>
        <end position="123"/>
    </location>
</feature>
<feature type="transmembrane region" description="Helical" evidence="1">
    <location>
        <begin position="188"/>
        <end position="210"/>
    </location>
</feature>
<feature type="transmembrane region" description="Helical" evidence="1">
    <location>
        <begin position="312"/>
        <end position="334"/>
    </location>
</feature>
<organism evidence="2 3">
    <name type="scientific">Niastella caeni</name>
    <dbReference type="NCBI Taxonomy" id="2569763"/>
    <lineage>
        <taxon>Bacteria</taxon>
        <taxon>Pseudomonadati</taxon>
        <taxon>Bacteroidota</taxon>
        <taxon>Chitinophagia</taxon>
        <taxon>Chitinophagales</taxon>
        <taxon>Chitinophagaceae</taxon>
        <taxon>Niastella</taxon>
    </lineage>
</organism>
<evidence type="ECO:0000256" key="1">
    <source>
        <dbReference type="SAM" id="Phobius"/>
    </source>
</evidence>
<evidence type="ECO:0000313" key="2">
    <source>
        <dbReference type="EMBL" id="THU39479.1"/>
    </source>
</evidence>
<keyword evidence="1" id="KW-0812">Transmembrane</keyword>
<accession>A0A4S8HXH1</accession>
<keyword evidence="3" id="KW-1185">Reference proteome</keyword>